<dbReference type="InterPro" id="IPR050849">
    <property type="entry name" value="HAD-like_hydrolase_phosphatase"/>
</dbReference>
<dbReference type="NCBIfam" id="TIGR01488">
    <property type="entry name" value="HAD-SF-IB"/>
    <property type="match status" value="1"/>
</dbReference>
<dbReference type="SUPFAM" id="SSF56784">
    <property type="entry name" value="HAD-like"/>
    <property type="match status" value="1"/>
</dbReference>
<protein>
    <recommendedName>
        <fullName evidence="4">Phosphatase</fullName>
    </recommendedName>
</protein>
<keyword evidence="1" id="KW-0378">Hydrolase</keyword>
<gene>
    <name evidence="2" type="ORF">DIURU_001920</name>
</gene>
<dbReference type="InterPro" id="IPR036412">
    <property type="entry name" value="HAD-like_sf"/>
</dbReference>
<evidence type="ECO:0000313" key="2">
    <source>
        <dbReference type="EMBL" id="KAA8904339.1"/>
    </source>
</evidence>
<evidence type="ECO:0000313" key="3">
    <source>
        <dbReference type="Proteomes" id="UP000449547"/>
    </source>
</evidence>
<dbReference type="Proteomes" id="UP000449547">
    <property type="component" value="Unassembled WGS sequence"/>
</dbReference>
<proteinExistence type="predicted"/>
<dbReference type="Pfam" id="PF12710">
    <property type="entry name" value="HAD"/>
    <property type="match status" value="1"/>
</dbReference>
<keyword evidence="3" id="KW-1185">Reference proteome</keyword>
<accession>A0A642US97</accession>
<dbReference type="Gene3D" id="3.90.1470.20">
    <property type="match status" value="1"/>
</dbReference>
<dbReference type="EMBL" id="SWFT01000059">
    <property type="protein sequence ID" value="KAA8904339.1"/>
    <property type="molecule type" value="Genomic_DNA"/>
</dbReference>
<organism evidence="2 3">
    <name type="scientific">Diutina rugosa</name>
    <name type="common">Yeast</name>
    <name type="synonym">Candida rugosa</name>
    <dbReference type="NCBI Taxonomy" id="5481"/>
    <lineage>
        <taxon>Eukaryota</taxon>
        <taxon>Fungi</taxon>
        <taxon>Dikarya</taxon>
        <taxon>Ascomycota</taxon>
        <taxon>Saccharomycotina</taxon>
        <taxon>Pichiomycetes</taxon>
        <taxon>Debaryomycetaceae</taxon>
        <taxon>Diutina</taxon>
    </lineage>
</organism>
<dbReference type="PANTHER" id="PTHR28181:SF2">
    <property type="entry name" value="PHOSPHORIC MONOESTER HYDROLASE"/>
    <property type="match status" value="1"/>
</dbReference>
<reference evidence="2 3" key="1">
    <citation type="submission" date="2019-07" db="EMBL/GenBank/DDBJ databases">
        <title>Genome assembly of two rare yeast pathogens: Diutina rugosa and Trichomonascus ciferrii.</title>
        <authorList>
            <person name="Mixao V."/>
            <person name="Saus E."/>
            <person name="Hansen A."/>
            <person name="Lass-Flor C."/>
            <person name="Gabaldon T."/>
        </authorList>
    </citation>
    <scope>NUCLEOTIDE SEQUENCE [LARGE SCALE GENOMIC DNA]</scope>
    <source>
        <strain evidence="2 3">CBS 613</strain>
    </source>
</reference>
<name>A0A642US97_DIURU</name>
<dbReference type="GO" id="GO:0016791">
    <property type="term" value="F:phosphatase activity"/>
    <property type="evidence" value="ECO:0007669"/>
    <property type="project" value="InterPro"/>
</dbReference>
<comment type="caution">
    <text evidence="2">The sequence shown here is derived from an EMBL/GenBank/DDBJ whole genome shotgun (WGS) entry which is preliminary data.</text>
</comment>
<dbReference type="OrthoDB" id="10014216at2759"/>
<dbReference type="GeneID" id="54780571"/>
<dbReference type="InterPro" id="IPR023214">
    <property type="entry name" value="HAD_sf"/>
</dbReference>
<evidence type="ECO:0008006" key="4">
    <source>
        <dbReference type="Google" id="ProtNLM"/>
    </source>
</evidence>
<dbReference type="InterPro" id="IPR006384">
    <property type="entry name" value="HAD_hydro_PyrdxlP_Pase-like"/>
</dbReference>
<dbReference type="RefSeq" id="XP_034013245.1">
    <property type="nucleotide sequence ID" value="XM_034154515.1"/>
</dbReference>
<dbReference type="AlphaFoldDB" id="A0A642US97"/>
<dbReference type="PANTHER" id="PTHR28181">
    <property type="entry name" value="UPF0655 PROTEIN YCR015C"/>
    <property type="match status" value="1"/>
</dbReference>
<dbReference type="OMA" id="VPFHEFD"/>
<sequence length="240" mass="26636">MTNSGTIFFSDWDGTITLQDSNDYLTENIGFGRPKRLEINDRILDGSMSFRDGFQAMLDSVTTPMPECIDLLLANVDLDPGFPEFYKWATSKNIPVVVVSSGMTPIIKALLTKLVGPEAVDNIEILSNDVKIEEDGSWDIVYKDDSDFGHDKSKSIREYLARHKVDTNSTLMFYAGDGVSDISAAKETNLLFAKQGKDLITYAKREGIPYTTFTNYSDILSKTKAIVNAGGANIKEFLEN</sequence>
<evidence type="ECO:0000256" key="1">
    <source>
        <dbReference type="ARBA" id="ARBA00022801"/>
    </source>
</evidence>
<dbReference type="NCBIfam" id="TIGR01489">
    <property type="entry name" value="DKMTPPase-SF"/>
    <property type="match status" value="1"/>
</dbReference>
<dbReference type="Gene3D" id="3.40.50.1000">
    <property type="entry name" value="HAD superfamily/HAD-like"/>
    <property type="match status" value="1"/>
</dbReference>
<dbReference type="VEuPathDB" id="FungiDB:DIURU_001920"/>